<feature type="domain" description="PpiC" evidence="11">
    <location>
        <begin position="181"/>
        <end position="280"/>
    </location>
</feature>
<dbReference type="InterPro" id="IPR046357">
    <property type="entry name" value="PPIase_dom_sf"/>
</dbReference>
<evidence type="ECO:0000256" key="7">
    <source>
        <dbReference type="ARBA" id="ARBA00030642"/>
    </source>
</evidence>
<keyword evidence="5" id="KW-0143">Chaperone</keyword>
<dbReference type="PROSITE" id="PS50198">
    <property type="entry name" value="PPIC_PPIASE_2"/>
    <property type="match status" value="1"/>
</dbReference>
<sequence length="422" mass="45261">MMTSSLSKLALTAVLALSGVTSALAQTQPQGGPSPTAHSIAAVVNSDIITSHDLRQRVLFMLATTGVDRNEETLVRIQNQALRNLVDEHLQMQEAEKFELTIDDAEVNQNVGRLIGRNGLDPQEVVQRLADVGVSIDTLRDQVRSEIAWQRIVNGLFGQRIRISDTVIDETLNRISATADQPSYRMAEIYIEASEDIGGPTGALDGAKAMISQLAQGAPFALLAQQFSSASTAASGGDMGFVKAGDVRPEIAAVIPELDDGEVSEPIIVPGGVYVVAIIERQVSENDTLYKLAQLTATADDFETASARLDAMRDQITTCDALKDLADANEDLTTASMGELKASDMGESMITMLADTGVGEMSEPVERPTGASGVVVCERELTGSQIPTRDAIEDRLMDTQLAQASRRHLRDLRRKAAISVRG</sequence>
<keyword evidence="4 9" id="KW-0697">Rotamase</keyword>
<dbReference type="RefSeq" id="WP_189497079.1">
    <property type="nucleotide sequence ID" value="NZ_BMZH01000005.1"/>
</dbReference>
<evidence type="ECO:0000256" key="9">
    <source>
        <dbReference type="PROSITE-ProRule" id="PRU00278"/>
    </source>
</evidence>
<dbReference type="AlphaFoldDB" id="A0A8J3CS49"/>
<evidence type="ECO:0000256" key="4">
    <source>
        <dbReference type="ARBA" id="ARBA00023110"/>
    </source>
</evidence>
<feature type="chain" id="PRO_5035278289" description="Parvulin-like PPIase" evidence="10">
    <location>
        <begin position="26"/>
        <end position="422"/>
    </location>
</feature>
<evidence type="ECO:0000256" key="6">
    <source>
        <dbReference type="ARBA" id="ARBA00023235"/>
    </source>
</evidence>
<dbReference type="PANTHER" id="PTHR47637:SF1">
    <property type="entry name" value="CHAPERONE SURA"/>
    <property type="match status" value="1"/>
</dbReference>
<reference evidence="12" key="1">
    <citation type="journal article" date="2014" name="Int. J. Syst. Evol. Microbiol.">
        <title>Complete genome sequence of Corynebacterium casei LMG S-19264T (=DSM 44701T), isolated from a smear-ripened cheese.</title>
        <authorList>
            <consortium name="US DOE Joint Genome Institute (JGI-PGF)"/>
            <person name="Walter F."/>
            <person name="Albersmeier A."/>
            <person name="Kalinowski J."/>
            <person name="Ruckert C."/>
        </authorList>
    </citation>
    <scope>NUCLEOTIDE SEQUENCE</scope>
    <source>
        <strain evidence="12">KCTC 32513</strain>
    </source>
</reference>
<proteinExistence type="predicted"/>
<dbReference type="SUPFAM" id="SSF54534">
    <property type="entry name" value="FKBP-like"/>
    <property type="match status" value="1"/>
</dbReference>
<feature type="signal peptide" evidence="10">
    <location>
        <begin position="1"/>
        <end position="25"/>
    </location>
</feature>
<dbReference type="GO" id="GO:0003755">
    <property type="term" value="F:peptidyl-prolyl cis-trans isomerase activity"/>
    <property type="evidence" value="ECO:0007669"/>
    <property type="project" value="UniProtKB-KW"/>
</dbReference>
<dbReference type="InterPro" id="IPR023058">
    <property type="entry name" value="PPIase_PpiC_CS"/>
</dbReference>
<comment type="caution">
    <text evidence="12">The sequence shown here is derived from an EMBL/GenBank/DDBJ whole genome shotgun (WGS) entry which is preliminary data.</text>
</comment>
<dbReference type="Proteomes" id="UP000634004">
    <property type="component" value="Unassembled WGS sequence"/>
</dbReference>
<keyword evidence="2 10" id="KW-0732">Signal</keyword>
<dbReference type="EMBL" id="BMZH01000005">
    <property type="protein sequence ID" value="GHA93126.1"/>
    <property type="molecule type" value="Genomic_DNA"/>
</dbReference>
<keyword evidence="13" id="KW-1185">Reference proteome</keyword>
<evidence type="ECO:0000256" key="8">
    <source>
        <dbReference type="ARBA" id="ARBA00031484"/>
    </source>
</evidence>
<evidence type="ECO:0000256" key="3">
    <source>
        <dbReference type="ARBA" id="ARBA00022764"/>
    </source>
</evidence>
<dbReference type="Pfam" id="PF09312">
    <property type="entry name" value="SurA_N"/>
    <property type="match status" value="1"/>
</dbReference>
<dbReference type="Gene3D" id="3.10.50.40">
    <property type="match status" value="1"/>
</dbReference>
<dbReference type="InterPro" id="IPR000297">
    <property type="entry name" value="PPIase_PpiC"/>
</dbReference>
<dbReference type="SUPFAM" id="SSF109998">
    <property type="entry name" value="Triger factor/SurA peptide-binding domain-like"/>
    <property type="match status" value="1"/>
</dbReference>
<dbReference type="PANTHER" id="PTHR47637">
    <property type="entry name" value="CHAPERONE SURA"/>
    <property type="match status" value="1"/>
</dbReference>
<dbReference type="Pfam" id="PF00639">
    <property type="entry name" value="Rotamase"/>
    <property type="match status" value="1"/>
</dbReference>
<name>A0A8J3CS49_9PROT</name>
<evidence type="ECO:0000256" key="5">
    <source>
        <dbReference type="ARBA" id="ARBA00023186"/>
    </source>
</evidence>
<evidence type="ECO:0000313" key="13">
    <source>
        <dbReference type="Proteomes" id="UP000634004"/>
    </source>
</evidence>
<keyword evidence="3" id="KW-0574">Periplasm</keyword>
<gene>
    <name evidence="12" type="primary">surA</name>
    <name evidence="12" type="ORF">GCM10009069_15210</name>
</gene>
<evidence type="ECO:0000313" key="12">
    <source>
        <dbReference type="EMBL" id="GHA93126.1"/>
    </source>
</evidence>
<organism evidence="12 13">
    <name type="scientific">Algimonas arctica</name>
    <dbReference type="NCBI Taxonomy" id="1479486"/>
    <lineage>
        <taxon>Bacteria</taxon>
        <taxon>Pseudomonadati</taxon>
        <taxon>Pseudomonadota</taxon>
        <taxon>Alphaproteobacteria</taxon>
        <taxon>Maricaulales</taxon>
        <taxon>Robiginitomaculaceae</taxon>
        <taxon>Algimonas</taxon>
    </lineage>
</organism>
<dbReference type="InterPro" id="IPR050280">
    <property type="entry name" value="OMP_Chaperone_SurA"/>
</dbReference>
<dbReference type="PROSITE" id="PS01096">
    <property type="entry name" value="PPIC_PPIASE_1"/>
    <property type="match status" value="1"/>
</dbReference>
<dbReference type="InterPro" id="IPR015391">
    <property type="entry name" value="SurA_N"/>
</dbReference>
<reference evidence="12" key="2">
    <citation type="submission" date="2020-09" db="EMBL/GenBank/DDBJ databases">
        <authorList>
            <person name="Sun Q."/>
            <person name="Kim S."/>
        </authorList>
    </citation>
    <scope>NUCLEOTIDE SEQUENCE</scope>
    <source>
        <strain evidence="12">KCTC 32513</strain>
    </source>
</reference>
<evidence type="ECO:0000256" key="2">
    <source>
        <dbReference type="ARBA" id="ARBA00022729"/>
    </source>
</evidence>
<evidence type="ECO:0000256" key="1">
    <source>
        <dbReference type="ARBA" id="ARBA00018370"/>
    </source>
</evidence>
<evidence type="ECO:0000259" key="11">
    <source>
        <dbReference type="PROSITE" id="PS50198"/>
    </source>
</evidence>
<dbReference type="InterPro" id="IPR027304">
    <property type="entry name" value="Trigger_fact/SurA_dom_sf"/>
</dbReference>
<keyword evidence="6 9" id="KW-0413">Isomerase</keyword>
<dbReference type="Gene3D" id="1.10.4030.10">
    <property type="entry name" value="Porin chaperone SurA, peptide-binding domain"/>
    <property type="match status" value="1"/>
</dbReference>
<protein>
    <recommendedName>
        <fullName evidence="1">Parvulin-like PPIase</fullName>
    </recommendedName>
    <alternativeName>
        <fullName evidence="7">Peptidyl-prolyl cis-trans isomerase plp</fullName>
    </alternativeName>
    <alternativeName>
        <fullName evidence="8">Rotamase plp</fullName>
    </alternativeName>
</protein>
<accession>A0A8J3CS49</accession>
<evidence type="ECO:0000256" key="10">
    <source>
        <dbReference type="SAM" id="SignalP"/>
    </source>
</evidence>